<evidence type="ECO:0000256" key="1">
    <source>
        <dbReference type="SAM" id="MobiDB-lite"/>
    </source>
</evidence>
<dbReference type="EMBL" id="MNPL01004383">
    <property type="protein sequence ID" value="OQR76794.1"/>
    <property type="molecule type" value="Genomic_DNA"/>
</dbReference>
<accession>A0A1V9XTG1</accession>
<keyword evidence="3" id="KW-1185">Reference proteome</keyword>
<organism evidence="2 3">
    <name type="scientific">Tropilaelaps mercedesae</name>
    <dbReference type="NCBI Taxonomy" id="418985"/>
    <lineage>
        <taxon>Eukaryota</taxon>
        <taxon>Metazoa</taxon>
        <taxon>Ecdysozoa</taxon>
        <taxon>Arthropoda</taxon>
        <taxon>Chelicerata</taxon>
        <taxon>Arachnida</taxon>
        <taxon>Acari</taxon>
        <taxon>Parasitiformes</taxon>
        <taxon>Mesostigmata</taxon>
        <taxon>Gamasina</taxon>
        <taxon>Dermanyssoidea</taxon>
        <taxon>Laelapidae</taxon>
        <taxon>Tropilaelaps</taxon>
    </lineage>
</organism>
<dbReference type="OrthoDB" id="6511444at2759"/>
<reference evidence="2 3" key="1">
    <citation type="journal article" date="2017" name="Gigascience">
        <title>Draft genome of the honey bee ectoparasitic mite, Tropilaelaps mercedesae, is shaped by the parasitic life history.</title>
        <authorList>
            <person name="Dong X."/>
            <person name="Armstrong S.D."/>
            <person name="Xia D."/>
            <person name="Makepeace B.L."/>
            <person name="Darby A.C."/>
            <person name="Kadowaki T."/>
        </authorList>
    </citation>
    <scope>NUCLEOTIDE SEQUENCE [LARGE SCALE GENOMIC DNA]</scope>
    <source>
        <strain evidence="2">Wuxi-XJTLU</strain>
    </source>
</reference>
<evidence type="ECO:0000313" key="2">
    <source>
        <dbReference type="EMBL" id="OQR76794.1"/>
    </source>
</evidence>
<sequence length="554" mass="61748">MALKARLFTKDTRRASQDLTANLQYAISKVCRDKPVKLSLLKTDYDRFFKEKISTKSPETIAAALKSIEEHVIAVKVYMLLNNREMTDSLVGLRSAPYAADMRNEDCPQLSKERLLQIIREEAFNGVYVRELERRYISVFGNRPSYLPYKSIKELLHRTAEVELASSGKTLRVRIRQQSSSCQTAPAATPLRRPILSRIPSLNRNSMPSGVSLSTSLRARKPRDIMSISMFRPNERSFREIPCDMTRSVFIPSSSSSSGSSLTPSSDSGSPNGSIDMTMSMIMSSASDDVSRVEKSYKEAKPDMNKHQKDIMAAVLNGLPPEGLTLKGLIDELVTISGQALPLGVTPVDFLKKEFSDIVTIVDHPEGLRVYKTNSPLFPRRTLADVYTRIALHSNRKPSDRVLKVLKDIYKDRKVSTCIETTQPTDAPREASIVSVTPSSFTEPFMDNTTLPESTATSFKGHESKDDIVKSLENEVSFCGRSRLIPISKSQRPLGDVIADLKTRLAHSPVEYPREFEEIVEGTVADNQALLMELMSCLNLCLKPSGGRMVLTAN</sequence>
<proteinExistence type="predicted"/>
<gene>
    <name evidence="2" type="ORF">BIW11_07547</name>
</gene>
<comment type="caution">
    <text evidence="2">The sequence shown here is derived from an EMBL/GenBank/DDBJ whole genome shotgun (WGS) entry which is preliminary data.</text>
</comment>
<evidence type="ECO:0000313" key="3">
    <source>
        <dbReference type="Proteomes" id="UP000192247"/>
    </source>
</evidence>
<dbReference type="Proteomes" id="UP000192247">
    <property type="component" value="Unassembled WGS sequence"/>
</dbReference>
<dbReference type="AlphaFoldDB" id="A0A1V9XTG1"/>
<dbReference type="InParanoid" id="A0A1V9XTG1"/>
<name>A0A1V9XTG1_9ACAR</name>
<feature type="region of interest" description="Disordered" evidence="1">
    <location>
        <begin position="249"/>
        <end position="276"/>
    </location>
</feature>
<feature type="compositionally biased region" description="Low complexity" evidence="1">
    <location>
        <begin position="252"/>
        <end position="276"/>
    </location>
</feature>
<protein>
    <submittedName>
        <fullName evidence="2">Uncharacterized protein</fullName>
    </submittedName>
</protein>